<feature type="signal peptide" evidence="2">
    <location>
        <begin position="1"/>
        <end position="29"/>
    </location>
</feature>
<organism evidence="3 4">
    <name type="scientific">Acaryochloris marina (strain MBIC 11017)</name>
    <dbReference type="NCBI Taxonomy" id="329726"/>
    <lineage>
        <taxon>Bacteria</taxon>
        <taxon>Bacillati</taxon>
        <taxon>Cyanobacteriota</taxon>
        <taxon>Cyanophyceae</taxon>
        <taxon>Acaryochloridales</taxon>
        <taxon>Acaryochloridaceae</taxon>
        <taxon>Acaryochloris</taxon>
    </lineage>
</organism>
<feature type="chain" id="PRO_5002746600" evidence="2">
    <location>
        <begin position="30"/>
        <end position="121"/>
    </location>
</feature>
<keyword evidence="4" id="KW-1185">Reference proteome</keyword>
<dbReference type="Proteomes" id="UP000000268">
    <property type="component" value="Chromosome"/>
</dbReference>
<gene>
    <name evidence="3" type="ordered locus">AM1_5746</name>
</gene>
<feature type="region of interest" description="Disordered" evidence="1">
    <location>
        <begin position="74"/>
        <end position="121"/>
    </location>
</feature>
<evidence type="ECO:0000313" key="3">
    <source>
        <dbReference type="EMBL" id="ABW30691.1"/>
    </source>
</evidence>
<dbReference type="HOGENOM" id="CLU_2032992_0_0_3"/>
<name>B0BZE6_ACAM1</name>
<dbReference type="OrthoDB" id="9851953at2"/>
<sequence>MNIRLIRFQVSTLTVLSVLTCVNPLPALAQSSPTNDPLQDFQLEDSNSAEEVFTDRGGPGSLLNLLNRLQQVNSRSSSEFAEDQSENFDSAVDAFRKKQQEQLGSPTQSAPAVSGVEIETP</sequence>
<evidence type="ECO:0000256" key="2">
    <source>
        <dbReference type="SAM" id="SignalP"/>
    </source>
</evidence>
<dbReference type="AlphaFoldDB" id="B0BZE6"/>
<evidence type="ECO:0000313" key="4">
    <source>
        <dbReference type="Proteomes" id="UP000000268"/>
    </source>
</evidence>
<evidence type="ECO:0000256" key="1">
    <source>
        <dbReference type="SAM" id="MobiDB-lite"/>
    </source>
</evidence>
<proteinExistence type="predicted"/>
<dbReference type="EMBL" id="CP000828">
    <property type="protein sequence ID" value="ABW30691.1"/>
    <property type="molecule type" value="Genomic_DNA"/>
</dbReference>
<reference evidence="3 4" key="1">
    <citation type="journal article" date="2008" name="Proc. Natl. Acad. Sci. U.S.A.">
        <title>Niche adaptation and genome expansion in the chlorophyll d-producing cyanobacterium Acaryochloris marina.</title>
        <authorList>
            <person name="Swingley W.D."/>
            <person name="Chen M."/>
            <person name="Cheung P.C."/>
            <person name="Conrad A.L."/>
            <person name="Dejesa L.C."/>
            <person name="Hao J."/>
            <person name="Honchak B.M."/>
            <person name="Karbach L.E."/>
            <person name="Kurdoglu A."/>
            <person name="Lahiri S."/>
            <person name="Mastrian S.D."/>
            <person name="Miyashita H."/>
            <person name="Page L."/>
            <person name="Ramakrishna P."/>
            <person name="Satoh S."/>
            <person name="Sattley W.M."/>
            <person name="Shimada Y."/>
            <person name="Taylor H.L."/>
            <person name="Tomo T."/>
            <person name="Tsuchiya T."/>
            <person name="Wang Z.T."/>
            <person name="Raymond J."/>
            <person name="Mimuro M."/>
            <person name="Blankenship R.E."/>
            <person name="Touchman J.W."/>
        </authorList>
    </citation>
    <scope>NUCLEOTIDE SEQUENCE [LARGE SCALE GENOMIC DNA]</scope>
    <source>
        <strain evidence="4">MBIC 11017</strain>
    </source>
</reference>
<protein>
    <submittedName>
        <fullName evidence="3">Uncharacterized protein</fullName>
    </submittedName>
</protein>
<accession>B0BZE6</accession>
<feature type="compositionally biased region" description="Polar residues" evidence="1">
    <location>
        <begin position="101"/>
        <end position="111"/>
    </location>
</feature>
<keyword evidence="2" id="KW-0732">Signal</keyword>
<dbReference type="KEGG" id="amr:AM1_5746"/>
<dbReference type="RefSeq" id="WP_012165905.1">
    <property type="nucleotide sequence ID" value="NC_009925.1"/>
</dbReference>